<proteinExistence type="predicted"/>
<dbReference type="OrthoDB" id="2922289at2759"/>
<dbReference type="EMBL" id="MU005581">
    <property type="protein sequence ID" value="KAF2684520.1"/>
    <property type="molecule type" value="Genomic_DNA"/>
</dbReference>
<dbReference type="Proteomes" id="UP000799291">
    <property type="component" value="Unassembled WGS sequence"/>
</dbReference>
<sequence>MVVFEKDDGRIVFHKPHPVAKIDPAMFQAMGRRMNRWFGWCRQMFIGIGEDK</sequence>
<dbReference type="AlphaFoldDB" id="A0A6G1J2T7"/>
<accession>A0A6G1J2T7</accession>
<keyword evidence="2" id="KW-1185">Reference proteome</keyword>
<name>A0A6G1J2T7_9PLEO</name>
<evidence type="ECO:0000313" key="1">
    <source>
        <dbReference type="EMBL" id="KAF2684520.1"/>
    </source>
</evidence>
<evidence type="ECO:0000313" key="2">
    <source>
        <dbReference type="Proteomes" id="UP000799291"/>
    </source>
</evidence>
<organism evidence="1 2">
    <name type="scientific">Lentithecium fluviatile CBS 122367</name>
    <dbReference type="NCBI Taxonomy" id="1168545"/>
    <lineage>
        <taxon>Eukaryota</taxon>
        <taxon>Fungi</taxon>
        <taxon>Dikarya</taxon>
        <taxon>Ascomycota</taxon>
        <taxon>Pezizomycotina</taxon>
        <taxon>Dothideomycetes</taxon>
        <taxon>Pleosporomycetidae</taxon>
        <taxon>Pleosporales</taxon>
        <taxon>Massarineae</taxon>
        <taxon>Lentitheciaceae</taxon>
        <taxon>Lentithecium</taxon>
    </lineage>
</organism>
<protein>
    <submittedName>
        <fullName evidence="1">Uncharacterized protein</fullName>
    </submittedName>
</protein>
<reference evidence="1" key="1">
    <citation type="journal article" date="2020" name="Stud. Mycol.">
        <title>101 Dothideomycetes genomes: a test case for predicting lifestyles and emergence of pathogens.</title>
        <authorList>
            <person name="Haridas S."/>
            <person name="Albert R."/>
            <person name="Binder M."/>
            <person name="Bloem J."/>
            <person name="Labutti K."/>
            <person name="Salamov A."/>
            <person name="Andreopoulos B."/>
            <person name="Baker S."/>
            <person name="Barry K."/>
            <person name="Bills G."/>
            <person name="Bluhm B."/>
            <person name="Cannon C."/>
            <person name="Castanera R."/>
            <person name="Culley D."/>
            <person name="Daum C."/>
            <person name="Ezra D."/>
            <person name="Gonzalez J."/>
            <person name="Henrissat B."/>
            <person name="Kuo A."/>
            <person name="Liang C."/>
            <person name="Lipzen A."/>
            <person name="Lutzoni F."/>
            <person name="Magnuson J."/>
            <person name="Mondo S."/>
            <person name="Nolan M."/>
            <person name="Ohm R."/>
            <person name="Pangilinan J."/>
            <person name="Park H.-J."/>
            <person name="Ramirez L."/>
            <person name="Alfaro M."/>
            <person name="Sun H."/>
            <person name="Tritt A."/>
            <person name="Yoshinaga Y."/>
            <person name="Zwiers L.-H."/>
            <person name="Turgeon B."/>
            <person name="Goodwin S."/>
            <person name="Spatafora J."/>
            <person name="Crous P."/>
            <person name="Grigoriev I."/>
        </authorList>
    </citation>
    <scope>NUCLEOTIDE SEQUENCE</scope>
    <source>
        <strain evidence="1">CBS 122367</strain>
    </source>
</reference>
<gene>
    <name evidence="1" type="ORF">K458DRAFT_418090</name>
</gene>